<dbReference type="AlphaFoldDB" id="A0A6B2B0F2"/>
<feature type="compositionally biased region" description="Low complexity" evidence="1">
    <location>
        <begin position="56"/>
        <end position="68"/>
    </location>
</feature>
<name>A0A6B2B0F2_PSESX</name>
<gene>
    <name evidence="2" type="ORF">PspP123CL_22675</name>
</gene>
<sequence>MGRTGRRFADPLLPVGRRSELVRDLPGTGSKTCVYVTSLATKSQIGLAMPHCQIGSPKNPNPQQSPQQTKFDGSLSSW</sequence>
<protein>
    <submittedName>
        <fullName evidence="2">Uncharacterized protein</fullName>
    </submittedName>
</protein>
<reference evidence="2" key="1">
    <citation type="journal article" date="2020" name="Phytopathology">
        <title>Zucchini vein clearing disease is caused by several lineages within Pseudomonas syringae species complex.</title>
        <authorList>
            <person name="Lacault C."/>
            <person name="Briand M."/>
            <person name="Jacques M.A."/>
            <person name="Darrasse A."/>
        </authorList>
    </citation>
    <scope>NUCLEOTIDE SEQUENCE</scope>
    <source>
        <strain evidence="2">P123</strain>
    </source>
</reference>
<feature type="compositionally biased region" description="Polar residues" evidence="1">
    <location>
        <begin position="69"/>
        <end position="78"/>
    </location>
</feature>
<comment type="caution">
    <text evidence="2">The sequence shown here is derived from an EMBL/GenBank/DDBJ whole genome shotgun (WGS) entry which is preliminary data.</text>
</comment>
<proteinExistence type="predicted"/>
<evidence type="ECO:0000313" key="2">
    <source>
        <dbReference type="EMBL" id="NAO78689.1"/>
    </source>
</evidence>
<feature type="region of interest" description="Disordered" evidence="1">
    <location>
        <begin position="52"/>
        <end position="78"/>
    </location>
</feature>
<organism evidence="2">
    <name type="scientific">Pseudomonas syringae</name>
    <dbReference type="NCBI Taxonomy" id="317"/>
    <lineage>
        <taxon>Bacteria</taxon>
        <taxon>Pseudomonadati</taxon>
        <taxon>Pseudomonadota</taxon>
        <taxon>Gammaproteobacteria</taxon>
        <taxon>Pseudomonadales</taxon>
        <taxon>Pseudomonadaceae</taxon>
        <taxon>Pseudomonas</taxon>
    </lineage>
</organism>
<evidence type="ECO:0000256" key="1">
    <source>
        <dbReference type="SAM" id="MobiDB-lite"/>
    </source>
</evidence>
<accession>A0A6B2B0F2</accession>
<dbReference type="EMBL" id="VLIF01000022">
    <property type="protein sequence ID" value="NAO78689.1"/>
    <property type="molecule type" value="Genomic_DNA"/>
</dbReference>